<reference evidence="2 3" key="1">
    <citation type="submission" date="2018-06" db="EMBL/GenBank/DDBJ databases">
        <authorList>
            <consortium name="Pathogen Informatics"/>
            <person name="Doyle S."/>
        </authorList>
    </citation>
    <scope>NUCLEOTIDE SEQUENCE [LARGE SCALE GENOMIC DNA]</scope>
    <source>
        <strain evidence="2 3">NCTC10742</strain>
    </source>
</reference>
<evidence type="ECO:0000313" key="2">
    <source>
        <dbReference type="EMBL" id="STZ41036.1"/>
    </source>
</evidence>
<protein>
    <submittedName>
        <fullName evidence="2">SnoaL-like domain</fullName>
    </submittedName>
</protein>
<proteinExistence type="predicted"/>
<gene>
    <name evidence="2" type="ORF">NCTC10742_00236</name>
</gene>
<dbReference type="Proteomes" id="UP000254291">
    <property type="component" value="Unassembled WGS sequence"/>
</dbReference>
<dbReference type="InterPro" id="IPR032710">
    <property type="entry name" value="NTF2-like_dom_sf"/>
</dbReference>
<dbReference type="Pfam" id="PF13474">
    <property type="entry name" value="SnoaL_3"/>
    <property type="match status" value="1"/>
</dbReference>
<organism evidence="2 3">
    <name type="scientific">Mycolicibacterium gilvum</name>
    <dbReference type="NCBI Taxonomy" id="1804"/>
    <lineage>
        <taxon>Bacteria</taxon>
        <taxon>Bacillati</taxon>
        <taxon>Actinomycetota</taxon>
        <taxon>Actinomycetes</taxon>
        <taxon>Mycobacteriales</taxon>
        <taxon>Mycobacteriaceae</taxon>
        <taxon>Mycolicibacterium</taxon>
    </lineage>
</organism>
<dbReference type="RefSeq" id="WP_115326270.1">
    <property type="nucleotide sequence ID" value="NZ_JACKST010000057.1"/>
</dbReference>
<dbReference type="InterPro" id="IPR037401">
    <property type="entry name" value="SnoaL-like"/>
</dbReference>
<dbReference type="EMBL" id="UGQM01000001">
    <property type="protein sequence ID" value="STZ41036.1"/>
    <property type="molecule type" value="Genomic_DNA"/>
</dbReference>
<feature type="domain" description="SnoaL-like" evidence="1">
    <location>
        <begin position="8"/>
        <end position="130"/>
    </location>
</feature>
<evidence type="ECO:0000259" key="1">
    <source>
        <dbReference type="Pfam" id="PF13474"/>
    </source>
</evidence>
<dbReference type="Gene3D" id="3.10.450.50">
    <property type="match status" value="1"/>
</dbReference>
<dbReference type="SUPFAM" id="SSF54427">
    <property type="entry name" value="NTF2-like"/>
    <property type="match status" value="1"/>
</dbReference>
<sequence>MSDDQRQIRDTVERWVEAIRARDLDGVLAAHTDDLVMFDVPPPYDGIRGMDAYRDSWPPFFDFLAGGAQFELVELDVVAGETAGFAYALLRCGRPEDFEAEPDVRLRITMGLRKVDGRWLITHEHHSFPIKG</sequence>
<name>A0A378SGP5_9MYCO</name>
<dbReference type="AlphaFoldDB" id="A0A378SGP5"/>
<evidence type="ECO:0000313" key="3">
    <source>
        <dbReference type="Proteomes" id="UP000254291"/>
    </source>
</evidence>
<accession>A0A378SGP5</accession>